<dbReference type="InterPro" id="IPR054583">
    <property type="entry name" value="Beta-prop_AUDH"/>
</dbReference>
<dbReference type="Pfam" id="PF18637">
    <property type="entry name" value="AUDH_Cupin"/>
    <property type="match status" value="1"/>
</dbReference>
<protein>
    <recommendedName>
        <fullName evidence="6">Aldos-2-ulose dehydratase/isomerase (AUDH) Cupin domain-containing protein</fullName>
    </recommendedName>
</protein>
<organism evidence="4 5">
    <name type="scientific">Apiospora saccharicola</name>
    <dbReference type="NCBI Taxonomy" id="335842"/>
    <lineage>
        <taxon>Eukaryota</taxon>
        <taxon>Fungi</taxon>
        <taxon>Dikarya</taxon>
        <taxon>Ascomycota</taxon>
        <taxon>Pezizomycotina</taxon>
        <taxon>Sordariomycetes</taxon>
        <taxon>Xylariomycetidae</taxon>
        <taxon>Amphisphaeriales</taxon>
        <taxon>Apiosporaceae</taxon>
        <taxon>Apiospora</taxon>
    </lineage>
</organism>
<evidence type="ECO:0000259" key="3">
    <source>
        <dbReference type="Pfam" id="PF22301"/>
    </source>
</evidence>
<accession>A0ABR1TJX9</accession>
<evidence type="ECO:0000313" key="5">
    <source>
        <dbReference type="Proteomes" id="UP001446871"/>
    </source>
</evidence>
<dbReference type="SUPFAM" id="SSF69318">
    <property type="entry name" value="Integrin alpha N-terminal domain"/>
    <property type="match status" value="1"/>
</dbReference>
<gene>
    <name evidence="4" type="ORF">PG996_015013</name>
</gene>
<evidence type="ECO:0000313" key="4">
    <source>
        <dbReference type="EMBL" id="KAK8046949.1"/>
    </source>
</evidence>
<evidence type="ECO:0008006" key="6">
    <source>
        <dbReference type="Google" id="ProtNLM"/>
    </source>
</evidence>
<feature type="region of interest" description="Disordered" evidence="1">
    <location>
        <begin position="227"/>
        <end position="251"/>
    </location>
</feature>
<dbReference type="Gene3D" id="2.60.120.990">
    <property type="match status" value="1"/>
</dbReference>
<dbReference type="InterPro" id="IPR040887">
    <property type="entry name" value="AUDH_Cupin"/>
</dbReference>
<evidence type="ECO:0000259" key="2">
    <source>
        <dbReference type="Pfam" id="PF18637"/>
    </source>
</evidence>
<feature type="domain" description="Aldos-2-ulose dehydratase/isomerase (AUDH) Cupin" evidence="2">
    <location>
        <begin position="432"/>
        <end position="737"/>
    </location>
</feature>
<proteinExistence type="predicted"/>
<keyword evidence="5" id="KW-1185">Reference proteome</keyword>
<name>A0ABR1TJX9_9PEZI</name>
<dbReference type="Pfam" id="PF22301">
    <property type="entry name" value="AUDH_beta_propeller"/>
    <property type="match status" value="1"/>
</dbReference>
<dbReference type="InterPro" id="IPR028994">
    <property type="entry name" value="Integrin_alpha_N"/>
</dbReference>
<reference evidence="4 5" key="1">
    <citation type="submission" date="2023-01" db="EMBL/GenBank/DDBJ databases">
        <title>Analysis of 21 Apiospora genomes using comparative genomics revels a genus with tremendous synthesis potential of carbohydrate active enzymes and secondary metabolites.</title>
        <authorList>
            <person name="Sorensen T."/>
        </authorList>
    </citation>
    <scope>NUCLEOTIDE SEQUENCE [LARGE SCALE GENOMIC DNA]</scope>
    <source>
        <strain evidence="4 5">CBS 83171</strain>
    </source>
</reference>
<dbReference type="Proteomes" id="UP001446871">
    <property type="component" value="Unassembled WGS sequence"/>
</dbReference>
<feature type="domain" description="Aldos-2-ulose dehydratase beta-propeller" evidence="3">
    <location>
        <begin position="88"/>
        <end position="280"/>
    </location>
</feature>
<dbReference type="EMBL" id="JAQQWM010000009">
    <property type="protein sequence ID" value="KAK8046949.1"/>
    <property type="molecule type" value="Genomic_DNA"/>
</dbReference>
<sequence>MVSGLVSGQIEFLDNPIAEAEYKKKSTGVEESKEGPNLEKAWTKYLIGDYTKRSPVALVAHDITGNGLNDIILCCDYGPFMLECDPKGGHVIWLENPGRDNLKDGKLWKEHYVGRWPAMHRVKIGHFTQKSFLEIVAASVVYGQHDKTTPIPIIRFQQPHKVTEATEWSSEVIDDENFTIIHELTPRKLDGPDGLDSLIVSSREGTTILSFDKKSRLWNRKLVGIGEPKEPWQTPDSESPGSGDHWGAGATDIGKVGNDPYAYIATMDPFHGTTVAVYTKIHQVLNGDIQWKRHCLDVFGTPNQLLKTGDGPGHFVVCADFDGDGDDEFLVSIFGPLDRDESDQSIPPPPGRHPLKGIMYYKPIDLDAGIFAKWRVAEESSARIALGDFSGKGKLDLVSMSYNVERYYEEPNPVVTLHLNKTVLPPPADKPAIIPTLWENEGLVYLKNPSAIKNAITAPSIAQLVEIADYAISVEVYPRGTSLHIGKGDGLKVLFGSLMFPKEDGGDGETRQPFSVPGFTVATTATHAKRAIADKKLGAVLLRFRPLKEPKSSFFQAASMRSFPSADKVPFNKVDTLWWGEPFKGVDFYNLSGFHFRFLPETSSCPTDPIPLSPLAHIQFWTAAPGVNCGVHNHGQDTFCELHVCLSPGSGNGGMARLKQEYADAHDPSEYNKLPKEAFDWLPMKQLEEHGGLWDRDSDGRPKRTSKKVDTIRYPWHKWEGGDQKGDVDVWMAIEFDPRVVDQAVDNGQQT</sequence>
<evidence type="ECO:0000256" key="1">
    <source>
        <dbReference type="SAM" id="MobiDB-lite"/>
    </source>
</evidence>
<comment type="caution">
    <text evidence="4">The sequence shown here is derived from an EMBL/GenBank/DDBJ whole genome shotgun (WGS) entry which is preliminary data.</text>
</comment>